<proteinExistence type="predicted"/>
<reference evidence="2 3" key="1">
    <citation type="journal article" date="2019" name="Commun. Biol.">
        <title>The bagworm genome reveals a unique fibroin gene that provides high tensile strength.</title>
        <authorList>
            <person name="Kono N."/>
            <person name="Nakamura H."/>
            <person name="Ohtoshi R."/>
            <person name="Tomita M."/>
            <person name="Numata K."/>
            <person name="Arakawa K."/>
        </authorList>
    </citation>
    <scope>NUCLEOTIDE SEQUENCE [LARGE SCALE GENOMIC DNA]</scope>
</reference>
<dbReference type="STRING" id="151549.A0A4C1YNT5"/>
<evidence type="ECO:0000256" key="1">
    <source>
        <dbReference type="SAM" id="MobiDB-lite"/>
    </source>
</evidence>
<accession>A0A4C1YNT5</accession>
<sequence length="153" mass="17525">MITGLKISGSGQSYLKTLDWKVLPHPPNSPDFAPTDYQLFRSMAHALSEQRFTSYEDTKNWVDSRIASKDKEFFRLGIRTLPERWKKVVTATVISRISKARQTSANCTPTSMALGARPRRRIRRTGVRDVIKPPPRGRATRRELNARQNESKL</sequence>
<dbReference type="Gene3D" id="3.30.420.10">
    <property type="entry name" value="Ribonuclease H-like superfamily/Ribonuclease H"/>
    <property type="match status" value="1"/>
</dbReference>
<dbReference type="PANTHER" id="PTHR46060">
    <property type="entry name" value="MARINER MOS1 TRANSPOSASE-LIKE PROTEIN"/>
    <property type="match status" value="1"/>
</dbReference>
<name>A0A4C1YNT5_EUMVA</name>
<protein>
    <submittedName>
        <fullName evidence="2">Mariner Mos1 transposase</fullName>
    </submittedName>
</protein>
<dbReference type="InterPro" id="IPR052709">
    <property type="entry name" value="Transposase-MT_Hybrid"/>
</dbReference>
<evidence type="ECO:0000313" key="3">
    <source>
        <dbReference type="Proteomes" id="UP000299102"/>
    </source>
</evidence>
<dbReference type="AlphaFoldDB" id="A0A4C1YNT5"/>
<feature type="compositionally biased region" description="Basic and acidic residues" evidence="1">
    <location>
        <begin position="140"/>
        <end position="153"/>
    </location>
</feature>
<comment type="caution">
    <text evidence="2">The sequence shown here is derived from an EMBL/GenBank/DDBJ whole genome shotgun (WGS) entry which is preliminary data.</text>
</comment>
<dbReference type="EMBL" id="BGZK01001358">
    <property type="protein sequence ID" value="GBP78131.1"/>
    <property type="molecule type" value="Genomic_DNA"/>
</dbReference>
<keyword evidence="3" id="KW-1185">Reference proteome</keyword>
<feature type="region of interest" description="Disordered" evidence="1">
    <location>
        <begin position="123"/>
        <end position="153"/>
    </location>
</feature>
<dbReference type="OrthoDB" id="616263at2759"/>
<gene>
    <name evidence="2" type="ORF">EVAR_59925_1</name>
</gene>
<dbReference type="InterPro" id="IPR036397">
    <property type="entry name" value="RNaseH_sf"/>
</dbReference>
<dbReference type="PANTHER" id="PTHR46060:SF1">
    <property type="entry name" value="MARINER MOS1 TRANSPOSASE-LIKE PROTEIN"/>
    <property type="match status" value="1"/>
</dbReference>
<evidence type="ECO:0000313" key="2">
    <source>
        <dbReference type="EMBL" id="GBP78131.1"/>
    </source>
</evidence>
<organism evidence="2 3">
    <name type="scientific">Eumeta variegata</name>
    <name type="common">Bagworm moth</name>
    <name type="synonym">Eumeta japonica</name>
    <dbReference type="NCBI Taxonomy" id="151549"/>
    <lineage>
        <taxon>Eukaryota</taxon>
        <taxon>Metazoa</taxon>
        <taxon>Ecdysozoa</taxon>
        <taxon>Arthropoda</taxon>
        <taxon>Hexapoda</taxon>
        <taxon>Insecta</taxon>
        <taxon>Pterygota</taxon>
        <taxon>Neoptera</taxon>
        <taxon>Endopterygota</taxon>
        <taxon>Lepidoptera</taxon>
        <taxon>Glossata</taxon>
        <taxon>Ditrysia</taxon>
        <taxon>Tineoidea</taxon>
        <taxon>Psychidae</taxon>
        <taxon>Oiketicinae</taxon>
        <taxon>Eumeta</taxon>
    </lineage>
</organism>
<dbReference type="Proteomes" id="UP000299102">
    <property type="component" value="Unassembled WGS sequence"/>
</dbReference>
<dbReference type="GO" id="GO:0003676">
    <property type="term" value="F:nucleic acid binding"/>
    <property type="evidence" value="ECO:0007669"/>
    <property type="project" value="InterPro"/>
</dbReference>